<dbReference type="EMBL" id="NHNI01000002">
    <property type="protein sequence ID" value="OZY84992.1"/>
    <property type="molecule type" value="Genomic_DNA"/>
</dbReference>
<dbReference type="SFLD" id="SFLDS00003">
    <property type="entry name" value="Haloacid_Dehalogenase"/>
    <property type="match status" value="1"/>
</dbReference>
<dbReference type="InterPro" id="IPR036412">
    <property type="entry name" value="HAD-like_sf"/>
</dbReference>
<dbReference type="GO" id="GO:0006281">
    <property type="term" value="P:DNA repair"/>
    <property type="evidence" value="ECO:0007669"/>
    <property type="project" value="TreeGrafter"/>
</dbReference>
<gene>
    <name evidence="5" type="ORF">CBP51_17705</name>
</gene>
<keyword evidence="3" id="KW-0460">Magnesium</keyword>
<dbReference type="Pfam" id="PF13419">
    <property type="entry name" value="HAD_2"/>
    <property type="match status" value="1"/>
</dbReference>
<dbReference type="PANTHER" id="PTHR43434:SF23">
    <property type="entry name" value="PHOSPHOGLYCOLATE PHOSPHATASE"/>
    <property type="match status" value="1"/>
</dbReference>
<dbReference type="Gene3D" id="1.10.150.240">
    <property type="entry name" value="Putative phosphatase, domain 2"/>
    <property type="match status" value="1"/>
</dbReference>
<dbReference type="Gene3D" id="3.40.50.1000">
    <property type="entry name" value="HAD superfamily/HAD-like"/>
    <property type="match status" value="1"/>
</dbReference>
<accession>A0A266Q581</accession>
<dbReference type="PRINTS" id="PR00413">
    <property type="entry name" value="HADHALOGNASE"/>
</dbReference>
<proteinExistence type="predicted"/>
<dbReference type="Proteomes" id="UP000216101">
    <property type="component" value="Unassembled WGS sequence"/>
</dbReference>
<evidence type="ECO:0000313" key="5">
    <source>
        <dbReference type="EMBL" id="OZY84992.1"/>
    </source>
</evidence>
<dbReference type="GO" id="GO:0046872">
    <property type="term" value="F:metal ion binding"/>
    <property type="evidence" value="ECO:0007669"/>
    <property type="project" value="UniProtKB-KW"/>
</dbReference>
<dbReference type="SUPFAM" id="SSF56784">
    <property type="entry name" value="HAD-like"/>
    <property type="match status" value="1"/>
</dbReference>
<protein>
    <submittedName>
        <fullName evidence="5">Phosphoglycolate phosphatase</fullName>
    </submittedName>
</protein>
<evidence type="ECO:0000313" key="6">
    <source>
        <dbReference type="Proteomes" id="UP000216101"/>
    </source>
</evidence>
<dbReference type="InterPro" id="IPR023214">
    <property type="entry name" value="HAD_sf"/>
</dbReference>
<keyword evidence="2" id="KW-0378">Hydrolase</keyword>
<keyword evidence="4" id="KW-0119">Carbohydrate metabolism</keyword>
<dbReference type="NCBIfam" id="TIGR01549">
    <property type="entry name" value="HAD-SF-IA-v1"/>
    <property type="match status" value="1"/>
</dbReference>
<dbReference type="GO" id="GO:0005829">
    <property type="term" value="C:cytosol"/>
    <property type="evidence" value="ECO:0007669"/>
    <property type="project" value="TreeGrafter"/>
</dbReference>
<dbReference type="InterPro" id="IPR006439">
    <property type="entry name" value="HAD-SF_hydro_IA"/>
</dbReference>
<dbReference type="SFLD" id="SFLDG01135">
    <property type="entry name" value="C1.5.6:_HAD__Beta-PGM__Phospha"/>
    <property type="match status" value="1"/>
</dbReference>
<dbReference type="PANTHER" id="PTHR43434">
    <property type="entry name" value="PHOSPHOGLYCOLATE PHOSPHATASE"/>
    <property type="match status" value="1"/>
</dbReference>
<dbReference type="SFLD" id="SFLDG01129">
    <property type="entry name" value="C1.5:_HAD__Beta-PGM__Phosphata"/>
    <property type="match status" value="1"/>
</dbReference>
<dbReference type="NCBIfam" id="TIGR01509">
    <property type="entry name" value="HAD-SF-IA-v3"/>
    <property type="match status" value="1"/>
</dbReference>
<evidence type="ECO:0000256" key="4">
    <source>
        <dbReference type="ARBA" id="ARBA00023277"/>
    </source>
</evidence>
<dbReference type="AlphaFoldDB" id="A0A266Q581"/>
<dbReference type="GO" id="GO:0008967">
    <property type="term" value="F:phosphoglycolate phosphatase activity"/>
    <property type="evidence" value="ECO:0007669"/>
    <property type="project" value="TreeGrafter"/>
</dbReference>
<dbReference type="InterPro" id="IPR041492">
    <property type="entry name" value="HAD_2"/>
</dbReference>
<sequence>MKQKIRAVMFDLDGTLLDTAPDFIVVVNQLLVEEGRDALAPETIRSGVSNGSKALIKLAFGIDEQDPQFEHLRQRLLQLYLDHIAVYTKPFPGISSLLDKLADKHIAWGIATNKPAAYTLPLMSALDIQPAPVSVICPDHVAHSKPDPESLFLASKQLGCTPQEIIYIGDHKRDIDCGKGAGSITIAAAYGYLDEGDSAADWHADYCVNHADEIWPIIEKHL</sequence>
<keyword evidence="6" id="KW-1185">Reference proteome</keyword>
<comment type="caution">
    <text evidence="5">The sequence shown here is derived from an EMBL/GenBank/DDBJ whole genome shotgun (WGS) entry which is preliminary data.</text>
</comment>
<dbReference type="InterPro" id="IPR023198">
    <property type="entry name" value="PGP-like_dom2"/>
</dbReference>
<reference evidence="6" key="1">
    <citation type="submission" date="2017-05" db="EMBL/GenBank/DDBJ databases">
        <authorList>
            <person name="Barney B.M."/>
        </authorList>
    </citation>
    <scope>NUCLEOTIDE SEQUENCE [LARGE SCALE GENOMIC DNA]</scope>
    <source>
        <strain evidence="6">PSBB022</strain>
    </source>
</reference>
<dbReference type="InterPro" id="IPR050155">
    <property type="entry name" value="HAD-like_hydrolase_sf"/>
</dbReference>
<dbReference type="STRING" id="1209072.GCA_000766945_00812"/>
<evidence type="ECO:0000256" key="1">
    <source>
        <dbReference type="ARBA" id="ARBA00022723"/>
    </source>
</evidence>
<evidence type="ECO:0000256" key="2">
    <source>
        <dbReference type="ARBA" id="ARBA00022801"/>
    </source>
</evidence>
<name>A0A266Q581_9GAMM</name>
<organism evidence="5 6">
    <name type="scientific">Cellvibrio mixtus</name>
    <dbReference type="NCBI Taxonomy" id="39650"/>
    <lineage>
        <taxon>Bacteria</taxon>
        <taxon>Pseudomonadati</taxon>
        <taxon>Pseudomonadota</taxon>
        <taxon>Gammaproteobacteria</taxon>
        <taxon>Cellvibrionales</taxon>
        <taxon>Cellvibrionaceae</taxon>
        <taxon>Cellvibrio</taxon>
    </lineage>
</organism>
<keyword evidence="1" id="KW-0479">Metal-binding</keyword>
<evidence type="ECO:0000256" key="3">
    <source>
        <dbReference type="ARBA" id="ARBA00022842"/>
    </source>
</evidence>